<feature type="transmembrane region" description="Helical" evidence="19">
    <location>
        <begin position="305"/>
        <end position="322"/>
    </location>
</feature>
<evidence type="ECO:0000313" key="22">
    <source>
        <dbReference type="Proteomes" id="UP000003937"/>
    </source>
</evidence>
<feature type="transmembrane region" description="Helical" evidence="19">
    <location>
        <begin position="217"/>
        <end position="240"/>
    </location>
</feature>
<dbReference type="UniPathway" id="UPA00037"/>
<keyword evidence="12 19" id="KW-0812">Transmembrane</keyword>
<evidence type="ECO:0000256" key="1">
    <source>
        <dbReference type="ARBA" id="ARBA00004429"/>
    </source>
</evidence>
<sequence precursor="true">MGRMSTIINANKRMKSFKLGIGIIFIIAISYILSISFNNLWQPDETRYAEISREMLVSRDWINPKFLGLRYFEKPSIGYWINNLSQWLFGHTNFAVHFGSTISISLITLTLYWLTVLLWNDKSLALTTAIIYSSCLLVYSIGTYAVLDPMFSLWITIAMYVFWKAAHLPKGWSKGLGYIILGIICGLGFMTKGFLALAIPFLSILPWTILQKRCQEIFLYGFLSIFGAIIISLPWIIAIANREPDFWYYFIWTEHFHRFASNTAQHKAPFWYYFPLLIAGTLPWTGLLPASLYHPWLQRKKQNEGFYLLSWVSMPLLLFSLSKGKLPTYILPCFSPLALLIAHYTTIANKVVLKINGFINLLFGLSCILVLATMLTPWNLFQNIIFSPNEKYKLLLGISGFVIWAVLGSLTVWKTSTWWYLAALCPLGIEILIGQSIPDKIIHAKQPQSFIRTVQPYLEKCQFIFSNNVGIAATLAWELKRSDISLFEHRGELAYGLSYADSYNRFICKENFSQWLHAHSKKNCSTALVLLLEEENESISFVLHPDQIYQSGRLVLLIYH</sequence>
<feature type="domain" description="ArnT-like N-terminal" evidence="20">
    <location>
        <begin position="24"/>
        <end position="250"/>
    </location>
</feature>
<evidence type="ECO:0000256" key="8">
    <source>
        <dbReference type="ARBA" id="ARBA00022519"/>
    </source>
</evidence>
<dbReference type="HAMAP" id="MF_01165">
    <property type="entry name" value="ArnT_transfer"/>
    <property type="match status" value="1"/>
</dbReference>
<protein>
    <recommendedName>
        <fullName evidence="5 19">Undecaprenyl phosphate-alpha-4-amino-4-deoxy-L-arabinose arabinosyl transferase</fullName>
        <ecNumber evidence="4 19">2.4.2.43</ecNumber>
    </recommendedName>
    <alternativeName>
        <fullName evidence="19">4-amino-4-deoxy-L-arabinose lipid A transferase</fullName>
    </alternativeName>
    <alternativeName>
        <fullName evidence="19">Lipid IV(A) 4-amino-4-deoxy-L-arabinosyltransferase</fullName>
    </alternativeName>
    <alternativeName>
        <fullName evidence="19">Undecaprenyl phosphate-alpha-L-Ara4N transferase</fullName>
    </alternativeName>
</protein>
<proteinExistence type="inferred from homology"/>
<comment type="similarity">
    <text evidence="3 19">Belongs to the glycosyltransferase 83 family.</text>
</comment>
<dbReference type="GO" id="GO:0000030">
    <property type="term" value="F:mannosyltransferase activity"/>
    <property type="evidence" value="ECO:0007669"/>
    <property type="project" value="InterPro"/>
</dbReference>
<evidence type="ECO:0000256" key="9">
    <source>
        <dbReference type="ARBA" id="ARBA00022556"/>
    </source>
</evidence>
<evidence type="ECO:0000259" key="20">
    <source>
        <dbReference type="Pfam" id="PF02366"/>
    </source>
</evidence>
<evidence type="ECO:0000256" key="13">
    <source>
        <dbReference type="ARBA" id="ARBA00022985"/>
    </source>
</evidence>
<dbReference type="InterPro" id="IPR050297">
    <property type="entry name" value="LipidA_mod_glycosyltrf_83"/>
</dbReference>
<dbReference type="HOGENOM" id="CLU_019200_2_1_6"/>
<dbReference type="EC" id="2.4.2.43" evidence="4 19"/>
<evidence type="ECO:0000256" key="18">
    <source>
        <dbReference type="ARBA" id="ARBA00034054"/>
    </source>
</evidence>
<dbReference type="NCBIfam" id="NF009784">
    <property type="entry name" value="PRK13279.1"/>
    <property type="match status" value="1"/>
</dbReference>
<comment type="pathway">
    <text evidence="2 19">Lipopolysaccharide metabolism; 4-amino-4-deoxy-beta-L-arabinose-lipid A biosynthesis.</text>
</comment>
<accession>J3TYL9</accession>
<dbReference type="GO" id="GO:0006493">
    <property type="term" value="P:protein O-linked glycosylation"/>
    <property type="evidence" value="ECO:0007669"/>
    <property type="project" value="InterPro"/>
</dbReference>
<feature type="transmembrane region" description="Helical" evidence="19">
    <location>
        <begin position="21"/>
        <end position="41"/>
    </location>
</feature>
<organism evidence="21 22">
    <name type="scientific">secondary endosymbiont of Heteropsylla cubana</name>
    <dbReference type="NCBI Taxonomy" id="134287"/>
    <lineage>
        <taxon>Bacteria</taxon>
        <taxon>Pseudomonadati</taxon>
        <taxon>Pseudomonadota</taxon>
        <taxon>Gammaproteobacteria</taxon>
        <taxon>Enterobacterales</taxon>
        <taxon>Enterobacteriaceae</taxon>
        <taxon>aphid secondary symbionts</taxon>
    </lineage>
</organism>
<feature type="transmembrane region" description="Helical" evidence="19">
    <location>
        <begin position="358"/>
        <end position="380"/>
    </location>
</feature>
<evidence type="ECO:0000313" key="21">
    <source>
        <dbReference type="EMBL" id="AFP85500.1"/>
    </source>
</evidence>
<feature type="transmembrane region" description="Helical" evidence="19">
    <location>
        <begin position="175"/>
        <end position="205"/>
    </location>
</feature>
<evidence type="ECO:0000256" key="11">
    <source>
        <dbReference type="ARBA" id="ARBA00022679"/>
    </source>
</evidence>
<feature type="transmembrane region" description="Helical" evidence="19">
    <location>
        <begin position="94"/>
        <end position="118"/>
    </location>
</feature>
<dbReference type="GO" id="GO:0009103">
    <property type="term" value="P:lipopolysaccharide biosynthetic process"/>
    <property type="evidence" value="ECO:0007669"/>
    <property type="project" value="UniProtKB-KW"/>
</dbReference>
<name>J3TYL9_9ENTR</name>
<evidence type="ECO:0000256" key="5">
    <source>
        <dbReference type="ARBA" id="ARBA00015532"/>
    </source>
</evidence>
<evidence type="ECO:0000256" key="16">
    <source>
        <dbReference type="ARBA" id="ARBA00023136"/>
    </source>
</evidence>
<dbReference type="Pfam" id="PF02366">
    <property type="entry name" value="PMT"/>
    <property type="match status" value="1"/>
</dbReference>
<feature type="transmembrane region" description="Helical" evidence="19">
    <location>
        <begin position="270"/>
        <end position="293"/>
    </location>
</feature>
<evidence type="ECO:0000256" key="10">
    <source>
        <dbReference type="ARBA" id="ARBA00022676"/>
    </source>
</evidence>
<keyword evidence="13 19" id="KW-0448">Lipopolysaccharide biosynthesis</keyword>
<evidence type="ECO:0000256" key="14">
    <source>
        <dbReference type="ARBA" id="ARBA00022989"/>
    </source>
</evidence>
<evidence type="ECO:0000256" key="4">
    <source>
        <dbReference type="ARBA" id="ARBA00012056"/>
    </source>
</evidence>
<dbReference type="GO" id="GO:0103015">
    <property type="term" value="F:4-amino-4-deoxy-L-arabinose transferase activity"/>
    <property type="evidence" value="ECO:0007669"/>
    <property type="project" value="UniProtKB-EC"/>
</dbReference>
<keyword evidence="9 19" id="KW-0441">Lipid A biosynthesis</keyword>
<keyword evidence="16 19" id="KW-0472">Membrane</keyword>
<evidence type="ECO:0000256" key="3">
    <source>
        <dbReference type="ARBA" id="ARBA00010814"/>
    </source>
</evidence>
<evidence type="ECO:0000256" key="17">
    <source>
        <dbReference type="ARBA" id="ARBA00025446"/>
    </source>
</evidence>
<dbReference type="Proteomes" id="UP000003937">
    <property type="component" value="Chromosome"/>
</dbReference>
<comment type="function">
    <text evidence="17 19">Catalyzes the transfer of the L-Ara4N moiety of the glycolipid undecaprenyl phosphate-alpha-L-Ara4N to lipid A. The modified arabinose is attached to lipid A and is required for resistance to polymyxin and cationic antimicrobial peptides.</text>
</comment>
<evidence type="ECO:0000256" key="19">
    <source>
        <dbReference type="HAMAP-Rule" id="MF_01165"/>
    </source>
</evidence>
<keyword evidence="7 19" id="KW-0444">Lipid biosynthesis</keyword>
<dbReference type="InterPro" id="IPR003342">
    <property type="entry name" value="ArnT-like_N"/>
</dbReference>
<evidence type="ECO:0000256" key="6">
    <source>
        <dbReference type="ARBA" id="ARBA00022475"/>
    </source>
</evidence>
<evidence type="ECO:0000256" key="2">
    <source>
        <dbReference type="ARBA" id="ARBA00005200"/>
    </source>
</evidence>
<feature type="transmembrane region" description="Helical" evidence="19">
    <location>
        <begin position="130"/>
        <end position="163"/>
    </location>
</feature>
<gene>
    <name evidence="19" type="primary">arnT</name>
    <name evidence="21" type="ORF">A35E_00189</name>
</gene>
<evidence type="ECO:0000256" key="12">
    <source>
        <dbReference type="ARBA" id="ARBA00022692"/>
    </source>
</evidence>
<dbReference type="AlphaFoldDB" id="J3TYL9"/>
<dbReference type="GO" id="GO:0005886">
    <property type="term" value="C:plasma membrane"/>
    <property type="evidence" value="ECO:0007669"/>
    <property type="project" value="UniProtKB-SubCell"/>
</dbReference>
<keyword evidence="15 19" id="KW-0443">Lipid metabolism</keyword>
<evidence type="ECO:0000256" key="15">
    <source>
        <dbReference type="ARBA" id="ARBA00023098"/>
    </source>
</evidence>
<evidence type="ECO:0000256" key="7">
    <source>
        <dbReference type="ARBA" id="ARBA00022516"/>
    </source>
</evidence>
<feature type="transmembrane region" description="Helical" evidence="19">
    <location>
        <begin position="392"/>
        <end position="413"/>
    </location>
</feature>
<dbReference type="GO" id="GO:0009245">
    <property type="term" value="P:lipid A biosynthetic process"/>
    <property type="evidence" value="ECO:0007669"/>
    <property type="project" value="UniProtKB-UniRule"/>
</dbReference>
<reference evidence="21 22" key="1">
    <citation type="journal article" date="2012" name="Mol. Biol. Evol.">
        <title>Genome reduction and co-evolution between the primary and secondary bacterial symbionts of psyllids.</title>
        <authorList>
            <person name="Sloan D.B."/>
            <person name="Moran N.A."/>
        </authorList>
    </citation>
    <scope>NUCLEOTIDE SEQUENCE [LARGE SCALE GENOMIC DNA]</scope>
    <source>
        <strain evidence="21">Hcub_S</strain>
    </source>
</reference>
<comment type="subcellular location">
    <subcellularLocation>
        <location evidence="1">Cell inner membrane</location>
        <topology evidence="1">Multi-pass membrane protein</topology>
    </subcellularLocation>
    <subcellularLocation>
        <location evidence="19">Cell membrane</location>
        <topology evidence="19">Multi-pass membrane protein</topology>
    </subcellularLocation>
</comment>
<dbReference type="PANTHER" id="PTHR33908:SF3">
    <property type="entry name" value="UNDECAPRENYL PHOSPHATE-ALPHA-4-AMINO-4-DEOXY-L-ARABINOSE ARABINOSYL TRANSFERASE"/>
    <property type="match status" value="1"/>
</dbReference>
<keyword evidence="10 19" id="KW-0328">Glycosyltransferase</keyword>
<keyword evidence="14 19" id="KW-1133">Transmembrane helix</keyword>
<feature type="transmembrane region" description="Helical" evidence="19">
    <location>
        <begin position="328"/>
        <end position="346"/>
    </location>
</feature>
<keyword evidence="6 19" id="KW-1003">Cell membrane</keyword>
<keyword evidence="22" id="KW-1185">Reference proteome</keyword>
<dbReference type="PATRIC" id="fig|134287.3.peg.179"/>
<dbReference type="PANTHER" id="PTHR33908">
    <property type="entry name" value="MANNOSYLTRANSFERASE YKCB-RELATED"/>
    <property type="match status" value="1"/>
</dbReference>
<dbReference type="InterPro" id="IPR022839">
    <property type="entry name" value="ArnT"/>
</dbReference>
<dbReference type="EMBL" id="CP003547">
    <property type="protein sequence ID" value="AFP85500.1"/>
    <property type="molecule type" value="Genomic_DNA"/>
</dbReference>
<dbReference type="GO" id="GO:0010041">
    <property type="term" value="P:response to iron(III) ion"/>
    <property type="evidence" value="ECO:0007669"/>
    <property type="project" value="TreeGrafter"/>
</dbReference>
<comment type="catalytic activity">
    <reaction evidence="18 19">
        <text>4-amino-4-deoxy-alpha-L-arabinopyranosyl di-trans,octa-cis-undecaprenyl phosphate + lipid IVA = lipid IIA + di-trans,octa-cis-undecaprenyl phosphate.</text>
        <dbReference type="EC" id="2.4.2.43"/>
    </reaction>
</comment>
<keyword evidence="8" id="KW-0997">Cell inner membrane</keyword>
<dbReference type="STRING" id="134287.A35E_00189"/>
<dbReference type="KEGG" id="sehc:A35E_00189"/>
<keyword evidence="11 19" id="KW-0808">Transferase</keyword>